<dbReference type="InterPro" id="IPR013249">
    <property type="entry name" value="RNA_pol_sigma70_r4_t2"/>
</dbReference>
<evidence type="ECO:0000313" key="9">
    <source>
        <dbReference type="Proteomes" id="UP000674938"/>
    </source>
</evidence>
<keyword evidence="9" id="KW-1185">Reference proteome</keyword>
<proteinExistence type="inferred from homology"/>
<dbReference type="SUPFAM" id="SSF88659">
    <property type="entry name" value="Sigma3 and sigma4 domains of RNA polymerase sigma factors"/>
    <property type="match status" value="1"/>
</dbReference>
<keyword evidence="2" id="KW-0805">Transcription regulation</keyword>
<dbReference type="NCBIfam" id="TIGR02937">
    <property type="entry name" value="sigma70-ECF"/>
    <property type="match status" value="1"/>
</dbReference>
<dbReference type="Pfam" id="PF04542">
    <property type="entry name" value="Sigma70_r2"/>
    <property type="match status" value="1"/>
</dbReference>
<dbReference type="Gene3D" id="1.10.1740.10">
    <property type="match status" value="1"/>
</dbReference>
<accession>A0A940PDN1</accession>
<comment type="similarity">
    <text evidence="1">Belongs to the sigma-70 factor family. ECF subfamily.</text>
</comment>
<evidence type="ECO:0000259" key="7">
    <source>
        <dbReference type="Pfam" id="PF08281"/>
    </source>
</evidence>
<evidence type="ECO:0000256" key="3">
    <source>
        <dbReference type="ARBA" id="ARBA00023082"/>
    </source>
</evidence>
<keyword evidence="3" id="KW-0731">Sigma factor</keyword>
<dbReference type="InterPro" id="IPR036388">
    <property type="entry name" value="WH-like_DNA-bd_sf"/>
</dbReference>
<dbReference type="GO" id="GO:0003677">
    <property type="term" value="F:DNA binding"/>
    <property type="evidence" value="ECO:0007669"/>
    <property type="project" value="UniProtKB-KW"/>
</dbReference>
<feature type="domain" description="RNA polymerase sigma factor 70 region 4 type 2" evidence="7">
    <location>
        <begin position="99"/>
        <end position="150"/>
    </location>
</feature>
<dbReference type="Pfam" id="PF08281">
    <property type="entry name" value="Sigma70_r4_2"/>
    <property type="match status" value="1"/>
</dbReference>
<dbReference type="RefSeq" id="WP_209530013.1">
    <property type="nucleotide sequence ID" value="NZ_JAEEGA010000011.1"/>
</dbReference>
<gene>
    <name evidence="8" type="ORF">I6N95_16645</name>
</gene>
<feature type="domain" description="RNA polymerase sigma-70 region 2" evidence="6">
    <location>
        <begin position="16"/>
        <end position="73"/>
    </location>
</feature>
<dbReference type="GO" id="GO:0006352">
    <property type="term" value="P:DNA-templated transcription initiation"/>
    <property type="evidence" value="ECO:0007669"/>
    <property type="project" value="InterPro"/>
</dbReference>
<dbReference type="EMBL" id="JAEEGA010000011">
    <property type="protein sequence ID" value="MBP1042647.1"/>
    <property type="molecule type" value="Genomic_DNA"/>
</dbReference>
<dbReference type="InterPro" id="IPR013324">
    <property type="entry name" value="RNA_pol_sigma_r3/r4-like"/>
</dbReference>
<dbReference type="InterPro" id="IPR039425">
    <property type="entry name" value="RNA_pol_sigma-70-like"/>
</dbReference>
<dbReference type="InterPro" id="IPR013325">
    <property type="entry name" value="RNA_pol_sigma_r2"/>
</dbReference>
<dbReference type="SUPFAM" id="SSF88946">
    <property type="entry name" value="Sigma2 domain of RNA polymerase sigma factors"/>
    <property type="match status" value="1"/>
</dbReference>
<evidence type="ECO:0000259" key="6">
    <source>
        <dbReference type="Pfam" id="PF04542"/>
    </source>
</evidence>
<reference evidence="8" key="1">
    <citation type="submission" date="2020-12" db="EMBL/GenBank/DDBJ databases">
        <title>Vagococcus allomyrinae sp. nov. and Enterococcus lavae sp. nov., isolated from the larvae of Allomyrina dichotoma.</title>
        <authorList>
            <person name="Lee S.D."/>
        </authorList>
    </citation>
    <scope>NUCLEOTIDE SEQUENCE</scope>
    <source>
        <strain evidence="8">BWB3-3</strain>
    </source>
</reference>
<name>A0A940PDN1_9ENTE</name>
<comment type="caution">
    <text evidence="8">The sequence shown here is derived from an EMBL/GenBank/DDBJ whole genome shotgun (WGS) entry which is preliminary data.</text>
</comment>
<keyword evidence="5" id="KW-0804">Transcription</keyword>
<dbReference type="PANTHER" id="PTHR43133">
    <property type="entry name" value="RNA POLYMERASE ECF-TYPE SIGMA FACTO"/>
    <property type="match status" value="1"/>
</dbReference>
<dbReference type="Gene3D" id="1.10.10.10">
    <property type="entry name" value="Winged helix-like DNA-binding domain superfamily/Winged helix DNA-binding domain"/>
    <property type="match status" value="1"/>
</dbReference>
<organism evidence="8 9">
    <name type="scientific">Vagococcus allomyrinae</name>
    <dbReference type="NCBI Taxonomy" id="2794353"/>
    <lineage>
        <taxon>Bacteria</taxon>
        <taxon>Bacillati</taxon>
        <taxon>Bacillota</taxon>
        <taxon>Bacilli</taxon>
        <taxon>Lactobacillales</taxon>
        <taxon>Enterococcaceae</taxon>
        <taxon>Vagococcus</taxon>
    </lineage>
</organism>
<dbReference type="GO" id="GO:0016987">
    <property type="term" value="F:sigma factor activity"/>
    <property type="evidence" value="ECO:0007669"/>
    <property type="project" value="UniProtKB-KW"/>
</dbReference>
<protein>
    <submittedName>
        <fullName evidence="8">RNA polymerase sigma factor</fullName>
    </submittedName>
</protein>
<dbReference type="InterPro" id="IPR007627">
    <property type="entry name" value="RNA_pol_sigma70_r2"/>
</dbReference>
<evidence type="ECO:0000256" key="4">
    <source>
        <dbReference type="ARBA" id="ARBA00023125"/>
    </source>
</evidence>
<evidence type="ECO:0000256" key="2">
    <source>
        <dbReference type="ARBA" id="ARBA00023015"/>
    </source>
</evidence>
<sequence>MLREEDFESYIVSLGEEVCHFLMSKGAGLHDAQDCVQNTFYKLLISMETLSAERIRPWFYRVTLNDYIDLQRKITPYSFEEKQDSPLTAGGIESSLLKDEILSVLAGVKEEYGELLILKYYYQFSYDEIAKLLLIKPNSVKQKLARARAAIKKESGNTPWKNH</sequence>
<dbReference type="AlphaFoldDB" id="A0A940PDN1"/>
<dbReference type="PANTHER" id="PTHR43133:SF52">
    <property type="entry name" value="ECF RNA POLYMERASE SIGMA FACTOR SIGL"/>
    <property type="match status" value="1"/>
</dbReference>
<dbReference type="Proteomes" id="UP000674938">
    <property type="component" value="Unassembled WGS sequence"/>
</dbReference>
<evidence type="ECO:0000313" key="8">
    <source>
        <dbReference type="EMBL" id="MBP1042647.1"/>
    </source>
</evidence>
<dbReference type="CDD" id="cd06171">
    <property type="entry name" value="Sigma70_r4"/>
    <property type="match status" value="1"/>
</dbReference>
<evidence type="ECO:0000256" key="1">
    <source>
        <dbReference type="ARBA" id="ARBA00010641"/>
    </source>
</evidence>
<evidence type="ECO:0000256" key="5">
    <source>
        <dbReference type="ARBA" id="ARBA00023163"/>
    </source>
</evidence>
<dbReference type="InterPro" id="IPR014284">
    <property type="entry name" value="RNA_pol_sigma-70_dom"/>
</dbReference>
<keyword evidence="4" id="KW-0238">DNA-binding</keyword>